<dbReference type="EMBL" id="CP015756">
    <property type="protein sequence ID" value="APC40336.1"/>
    <property type="molecule type" value="Genomic_DNA"/>
</dbReference>
<dbReference type="Gene3D" id="3.10.450.50">
    <property type="match status" value="1"/>
</dbReference>
<dbReference type="Pfam" id="PF17117">
    <property type="entry name" value="DUF5104"/>
    <property type="match status" value="1"/>
</dbReference>
<proteinExistence type="predicted"/>
<name>A0A1J0GHA1_9CLOT</name>
<dbReference type="RefSeq" id="WP_071612626.1">
    <property type="nucleotide sequence ID" value="NZ_CP015756.1"/>
</dbReference>
<accession>A0A1J0GHA1</accession>
<protein>
    <submittedName>
        <fullName evidence="1">DUF5104 domain-containing protein</fullName>
    </submittedName>
</protein>
<dbReference type="Proteomes" id="UP000182569">
    <property type="component" value="Chromosome"/>
</dbReference>
<dbReference type="AlphaFoldDB" id="A0A1J0GHA1"/>
<keyword evidence="2" id="KW-1185">Reference proteome</keyword>
<dbReference type="KEGG" id="ceu:A7L45_09800"/>
<sequence>MNIKRLILCIIIITTSLGLIACSSLKSKIVKGGESALNVKSDKEIANTRFQKIIECLEKNDKKGLKKMFSPKALKEAKDIDGGIDYIKGFYKGKIKSKDVALAVSDHKDNGEKTSELQAYYTVTTDKDTYTVFFIDQTVDIKNPDNVGLNMLQIIKASDDDKEFDWGGDKTKCAGIYRPATVKKQAKESV</sequence>
<dbReference type="OrthoDB" id="2071028at2"/>
<organism evidence="1 2">
    <name type="scientific">Clostridium estertheticum subsp. estertheticum</name>
    <dbReference type="NCBI Taxonomy" id="1552"/>
    <lineage>
        <taxon>Bacteria</taxon>
        <taxon>Bacillati</taxon>
        <taxon>Bacillota</taxon>
        <taxon>Clostridia</taxon>
        <taxon>Eubacteriales</taxon>
        <taxon>Clostridiaceae</taxon>
        <taxon>Clostridium</taxon>
    </lineage>
</organism>
<dbReference type="PROSITE" id="PS51257">
    <property type="entry name" value="PROKAR_LIPOPROTEIN"/>
    <property type="match status" value="1"/>
</dbReference>
<evidence type="ECO:0000313" key="1">
    <source>
        <dbReference type="EMBL" id="APC40336.1"/>
    </source>
</evidence>
<evidence type="ECO:0000313" key="2">
    <source>
        <dbReference type="Proteomes" id="UP000182569"/>
    </source>
</evidence>
<gene>
    <name evidence="1" type="ORF">A7L45_09800</name>
</gene>
<dbReference type="InterPro" id="IPR031344">
    <property type="entry name" value="DUF5104"/>
</dbReference>
<reference evidence="2" key="1">
    <citation type="journal article" date="2016" name="Front. Microbiol.">
        <title>Complete Genome Sequence of Clostridium estertheticum DSM 8809, a Microbe Identified in Spoiled Vacuum Packed Beef.</title>
        <authorList>
            <person name="Yu Z."/>
            <person name="Gunn L."/>
            <person name="Brennan E."/>
            <person name="Reid R."/>
            <person name="Wall P.G."/>
            <person name="Gaora O.P."/>
            <person name="Hurley D."/>
            <person name="Bolton D."/>
            <person name="Fanning S."/>
        </authorList>
    </citation>
    <scope>NUCLEOTIDE SEQUENCE [LARGE SCALE GENOMIC DNA]</scope>
    <source>
        <strain evidence="2">DSM 8809</strain>
    </source>
</reference>